<dbReference type="PATRIC" id="fig|1354791.3.peg.881"/>
<sequence>MNLEQARFNMVEQQIRPWEVLDPRVLSVMEHTPRERFVPESQRMLAYADLEVPLGHGESMMRPTVEGRLLQALDIQPRDVILEVGTGSGYLTACLAQLGSHVESVDIHEDFTRTAGQPLKDLQLRNVNLVTGNAAEGWSGRHGLYDVIAVTASMARYREDFERQLNLGGRLFVVVGEPPAMQAMLVIRVGENDFSRHGLFETCLKPLQGFEEPPRFVF</sequence>
<dbReference type="RefSeq" id="WP_025280564.1">
    <property type="nucleotide sequence ID" value="NZ_CP007268.1"/>
</dbReference>
<reference evidence="5" key="2">
    <citation type="submission" date="2014-02" db="EMBL/GenBank/DDBJ databases">
        <title>Draft Genome Sequence of extremely halophilic bacteria Halorhodospira halochloris.</title>
        <authorList>
            <person name="Singh K.S."/>
        </authorList>
    </citation>
    <scope>NUCLEOTIDE SEQUENCE [LARGE SCALE GENOMIC DNA]</scope>
    <source>
        <strain evidence="5">A</strain>
    </source>
</reference>
<dbReference type="AlphaFoldDB" id="W8KEN6"/>
<dbReference type="Proteomes" id="UP000019442">
    <property type="component" value="Chromosome"/>
</dbReference>
<evidence type="ECO:0000256" key="1">
    <source>
        <dbReference type="ARBA" id="ARBA00005369"/>
    </source>
</evidence>
<organism evidence="4 5">
    <name type="scientific">Ectothiorhodospira haloalkaliphila</name>
    <dbReference type="NCBI Taxonomy" id="421628"/>
    <lineage>
        <taxon>Bacteria</taxon>
        <taxon>Pseudomonadati</taxon>
        <taxon>Pseudomonadota</taxon>
        <taxon>Gammaproteobacteria</taxon>
        <taxon>Chromatiales</taxon>
        <taxon>Ectothiorhodospiraceae</taxon>
        <taxon>Ectothiorhodospira</taxon>
    </lineage>
</organism>
<reference evidence="4 5" key="1">
    <citation type="journal article" date="2014" name="J Genomics">
        <title>Draft Genome Sequence of the Extremely Halophilic Phototrophic Purple Sulfur Bacterium Halorhodospira halochloris.</title>
        <authorList>
            <person name="Singh K.S."/>
            <person name="Kirksey J."/>
            <person name="Hoff W.D."/>
            <person name="Deole R."/>
        </authorList>
    </citation>
    <scope>NUCLEOTIDE SEQUENCE [LARGE SCALE GENOMIC DNA]</scope>
    <source>
        <strain evidence="4 5">A</strain>
    </source>
</reference>
<dbReference type="Gene3D" id="3.40.50.150">
    <property type="entry name" value="Vaccinia Virus protein VP39"/>
    <property type="match status" value="1"/>
</dbReference>
<evidence type="ECO:0000256" key="2">
    <source>
        <dbReference type="ARBA" id="ARBA00013346"/>
    </source>
</evidence>
<accession>W8KEN6</accession>
<proteinExistence type="inferred from homology"/>
<dbReference type="PANTHER" id="PTHR11579:SF18">
    <property type="entry name" value="PROTEIN-L-ISOASPARTATE O-METHYLTRANSFERASE"/>
    <property type="match status" value="1"/>
</dbReference>
<dbReference type="Pfam" id="PF01135">
    <property type="entry name" value="PCMT"/>
    <property type="match status" value="1"/>
</dbReference>
<evidence type="ECO:0000256" key="3">
    <source>
        <dbReference type="ARBA" id="ARBA00030757"/>
    </source>
</evidence>
<evidence type="ECO:0000313" key="5">
    <source>
        <dbReference type="Proteomes" id="UP000019442"/>
    </source>
</evidence>
<dbReference type="InterPro" id="IPR029063">
    <property type="entry name" value="SAM-dependent_MTases_sf"/>
</dbReference>
<protein>
    <recommendedName>
        <fullName evidence="2">Protein-L-isoaspartate O-methyltransferase</fullName>
    </recommendedName>
    <alternativeName>
        <fullName evidence="3">Protein L-isoaspartyl methyltransferase</fullName>
    </alternativeName>
</protein>
<gene>
    <name evidence="4" type="ORF">M911_02460</name>
</gene>
<dbReference type="GO" id="GO:0032259">
    <property type="term" value="P:methylation"/>
    <property type="evidence" value="ECO:0007669"/>
    <property type="project" value="UniProtKB-KW"/>
</dbReference>
<dbReference type="HOGENOM" id="CLU_055432_2_1_6"/>
<dbReference type="GO" id="GO:0005737">
    <property type="term" value="C:cytoplasm"/>
    <property type="evidence" value="ECO:0007669"/>
    <property type="project" value="TreeGrafter"/>
</dbReference>
<dbReference type="SUPFAM" id="SSF53335">
    <property type="entry name" value="S-adenosyl-L-methionine-dependent methyltransferases"/>
    <property type="match status" value="1"/>
</dbReference>
<comment type="similarity">
    <text evidence="1">Belongs to the methyltransferase superfamily. L-isoaspartyl/D-aspartyl protein methyltransferase family.</text>
</comment>
<keyword evidence="4" id="KW-0808">Transferase</keyword>
<keyword evidence="4" id="KW-0489">Methyltransferase</keyword>
<dbReference type="OrthoDB" id="9810066at2"/>
<dbReference type="PANTHER" id="PTHR11579">
    <property type="entry name" value="PROTEIN-L-ISOASPARTATE O-METHYLTRANSFERASE"/>
    <property type="match status" value="1"/>
</dbReference>
<evidence type="ECO:0000313" key="4">
    <source>
        <dbReference type="EMBL" id="AHK78214.1"/>
    </source>
</evidence>
<keyword evidence="5" id="KW-1185">Reference proteome</keyword>
<dbReference type="CDD" id="cd02440">
    <property type="entry name" value="AdoMet_MTases"/>
    <property type="match status" value="1"/>
</dbReference>
<dbReference type="KEGG" id="hhc:M911_02460"/>
<name>W8KEN6_9GAMM</name>
<dbReference type="GO" id="GO:0004719">
    <property type="term" value="F:protein-L-isoaspartate (D-aspartate) O-methyltransferase activity"/>
    <property type="evidence" value="ECO:0007669"/>
    <property type="project" value="InterPro"/>
</dbReference>
<dbReference type="EMBL" id="CP007268">
    <property type="protein sequence ID" value="AHK78214.1"/>
    <property type="molecule type" value="Genomic_DNA"/>
</dbReference>
<dbReference type="InterPro" id="IPR000682">
    <property type="entry name" value="PCMT"/>
</dbReference>